<evidence type="ECO:0000259" key="1">
    <source>
        <dbReference type="Pfam" id="PF20552"/>
    </source>
</evidence>
<keyword evidence="3" id="KW-1185">Reference proteome</keyword>
<evidence type="ECO:0000313" key="2">
    <source>
        <dbReference type="EMBL" id="AQS86522.1"/>
    </source>
</evidence>
<dbReference type="EMBL" id="CP014692">
    <property type="protein sequence ID" value="AQS86522.1"/>
    <property type="molecule type" value="Genomic_DNA"/>
</dbReference>
<dbReference type="KEGG" id="aace:A0U92_13910"/>
<organism evidence="2 3">
    <name type="scientific">Acetobacter aceti</name>
    <dbReference type="NCBI Taxonomy" id="435"/>
    <lineage>
        <taxon>Bacteria</taxon>
        <taxon>Pseudomonadati</taxon>
        <taxon>Pseudomonadota</taxon>
        <taxon>Alphaproteobacteria</taxon>
        <taxon>Acetobacterales</taxon>
        <taxon>Acetobacteraceae</taxon>
        <taxon>Acetobacter</taxon>
        <taxon>Acetobacter subgen. Acetobacter</taxon>
    </lineage>
</organism>
<dbReference type="OrthoDB" id="6909982at2"/>
<accession>A0A1U9KL41</accession>
<evidence type="ECO:0000313" key="3">
    <source>
        <dbReference type="Proteomes" id="UP000188937"/>
    </source>
</evidence>
<dbReference type="AlphaFoldDB" id="A0A1U9KL41"/>
<name>A0A1U9KL41_ACEAC</name>
<protein>
    <recommendedName>
        <fullName evidence="1">Recombinase-like domain-containing protein</fullName>
    </recommendedName>
</protein>
<sequence>MKKPFVPYNETWQTRTHEPDPYENMLGDVLESAFARGATTLSEIISVMTERDIPAPDGGSWTERSLADELARLAD</sequence>
<feature type="domain" description="Recombinase-like" evidence="1">
    <location>
        <begin position="7"/>
        <end position="74"/>
    </location>
</feature>
<dbReference type="RefSeq" id="WP_077814480.1">
    <property type="nucleotide sequence ID" value="NZ_CP014692.1"/>
</dbReference>
<reference evidence="2 3" key="1">
    <citation type="submission" date="2016-03" db="EMBL/GenBank/DDBJ databases">
        <title>Acetic acid bacteria sequencing.</title>
        <authorList>
            <person name="Brandt J."/>
            <person name="Jakob F."/>
            <person name="Vogel R.F."/>
        </authorList>
    </citation>
    <scope>NUCLEOTIDE SEQUENCE [LARGE SCALE GENOMIC DNA]</scope>
    <source>
        <strain evidence="2 3">TMW2.1153</strain>
    </source>
</reference>
<dbReference type="InterPro" id="IPR046789">
    <property type="entry name" value="HTH_62"/>
</dbReference>
<proteinExistence type="predicted"/>
<dbReference type="Proteomes" id="UP000188937">
    <property type="component" value="Chromosome"/>
</dbReference>
<gene>
    <name evidence="2" type="ORF">A0U92_13910</name>
</gene>
<dbReference type="Pfam" id="PF20552">
    <property type="entry name" value="HTH_62"/>
    <property type="match status" value="1"/>
</dbReference>
<dbReference type="STRING" id="435.A0U92_13910"/>